<dbReference type="AlphaFoldDB" id="A0A8T0IB34"/>
<evidence type="ECO:0000313" key="1">
    <source>
        <dbReference type="EMBL" id="KAG0580205.1"/>
    </source>
</evidence>
<gene>
    <name evidence="1" type="ORF">KC19_4G156300</name>
</gene>
<dbReference type="PANTHER" id="PTHR34375">
    <property type="entry name" value="GATA ZINC FINGER PROTEIN-RELATED"/>
    <property type="match status" value="1"/>
</dbReference>
<comment type="caution">
    <text evidence="1">The sequence shown here is derived from an EMBL/GenBank/DDBJ whole genome shotgun (WGS) entry which is preliminary data.</text>
</comment>
<dbReference type="InterPro" id="IPR023213">
    <property type="entry name" value="CAT-like_dom_sf"/>
</dbReference>
<evidence type="ECO:0008006" key="3">
    <source>
        <dbReference type="Google" id="ProtNLM"/>
    </source>
</evidence>
<accession>A0A8T0IB34</accession>
<dbReference type="EMBL" id="CM026424">
    <property type="protein sequence ID" value="KAG0580205.1"/>
    <property type="molecule type" value="Genomic_DNA"/>
</dbReference>
<proteinExistence type="predicted"/>
<dbReference type="Gene3D" id="3.30.559.10">
    <property type="entry name" value="Chloramphenicol acetyltransferase-like domain"/>
    <property type="match status" value="1"/>
</dbReference>
<reference evidence="1" key="1">
    <citation type="submission" date="2020-06" db="EMBL/GenBank/DDBJ databases">
        <title>WGS assembly of Ceratodon purpureus strain R40.</title>
        <authorList>
            <person name="Carey S.B."/>
            <person name="Jenkins J."/>
            <person name="Shu S."/>
            <person name="Lovell J.T."/>
            <person name="Sreedasyam A."/>
            <person name="Maumus F."/>
            <person name="Tiley G.P."/>
            <person name="Fernandez-Pozo N."/>
            <person name="Barry K."/>
            <person name="Chen C."/>
            <person name="Wang M."/>
            <person name="Lipzen A."/>
            <person name="Daum C."/>
            <person name="Saski C.A."/>
            <person name="Payton A.C."/>
            <person name="Mcbreen J.C."/>
            <person name="Conrad R.E."/>
            <person name="Kollar L.M."/>
            <person name="Olsson S."/>
            <person name="Huttunen S."/>
            <person name="Landis J.B."/>
            <person name="Wickett N.J."/>
            <person name="Johnson M.G."/>
            <person name="Rensing S.A."/>
            <person name="Grimwood J."/>
            <person name="Schmutz J."/>
            <person name="Mcdaniel S.F."/>
        </authorList>
    </citation>
    <scope>NUCLEOTIDE SEQUENCE</scope>
    <source>
        <strain evidence="1">R40</strain>
    </source>
</reference>
<name>A0A8T0IB34_CERPU</name>
<keyword evidence="2" id="KW-1185">Reference proteome</keyword>
<dbReference type="Proteomes" id="UP000822688">
    <property type="component" value="Chromosome 4"/>
</dbReference>
<evidence type="ECO:0000313" key="2">
    <source>
        <dbReference type="Proteomes" id="UP000822688"/>
    </source>
</evidence>
<dbReference type="Gene3D" id="3.30.559.30">
    <property type="entry name" value="Nonribosomal peptide synthetase, condensation domain"/>
    <property type="match status" value="1"/>
</dbReference>
<sequence>MEGVVKQAEMRALGKTEANWVAAVESGTGITITSVMFQRRVPLGELKAALCDLLAMNPRLRSLIVREDRGFVFRTPEEVYVRVSEVDVSGDDHEEEEDGKVRERWHLITEKELNMGFSKDYPTAVFQPKVYVLPGDRSLLVLRVHAAAADMASTPTMVKQIVSSLQKRSVIDYRNVSGEGEEMVLPSVEDAIPPGQANKPFWAHGMDVVGYGLSSRRHAYLPFDDTESARSSKLIRAALTAGATDLLLKECEKREVSVYGVIIAAALKAVAAYKQVGARGEHYGATVLMQCRSLLQPQLPDSTIGFYHSALLRTIHTTEPEPFWEFAARCSQDFDNAVKNRKHFTDMGDLNGLMEQAMRFPSLTPSETMRTSVLSTMFAPVVEDLGEEVAEVGVKDFLSCSSTHGVGPCLALFPFMRQGSLQFSFVYSSPLFSRSLMQNIVDSILFYLSEDEP</sequence>
<dbReference type="PANTHER" id="PTHR34375:SF2">
    <property type="entry name" value="GATA ZINC FINGER PROTEIN"/>
    <property type="match status" value="1"/>
</dbReference>
<dbReference type="SUPFAM" id="SSF52777">
    <property type="entry name" value="CoA-dependent acyltransferases"/>
    <property type="match status" value="2"/>
</dbReference>
<organism evidence="1 2">
    <name type="scientific">Ceratodon purpureus</name>
    <name type="common">Fire moss</name>
    <name type="synonym">Dicranum purpureum</name>
    <dbReference type="NCBI Taxonomy" id="3225"/>
    <lineage>
        <taxon>Eukaryota</taxon>
        <taxon>Viridiplantae</taxon>
        <taxon>Streptophyta</taxon>
        <taxon>Embryophyta</taxon>
        <taxon>Bryophyta</taxon>
        <taxon>Bryophytina</taxon>
        <taxon>Bryopsida</taxon>
        <taxon>Dicranidae</taxon>
        <taxon>Pseudoditrichales</taxon>
        <taxon>Ditrichaceae</taxon>
        <taxon>Ceratodon</taxon>
    </lineage>
</organism>
<protein>
    <recommendedName>
        <fullName evidence="3">Condensation domain-containing protein</fullName>
    </recommendedName>
</protein>